<feature type="domain" description="K Homology" evidence="5">
    <location>
        <begin position="327"/>
        <end position="398"/>
    </location>
</feature>
<feature type="domain" description="K Homology" evidence="5">
    <location>
        <begin position="475"/>
        <end position="551"/>
    </location>
</feature>
<feature type="domain" description="K Homology" evidence="5">
    <location>
        <begin position="131"/>
        <end position="200"/>
    </location>
</feature>
<keyword evidence="2" id="KW-0694">RNA-binding</keyword>
<evidence type="ECO:0000313" key="7">
    <source>
        <dbReference type="WBParaSite" id="jg25612"/>
    </source>
</evidence>
<keyword evidence="6" id="KW-1185">Reference proteome</keyword>
<dbReference type="InterPro" id="IPR036612">
    <property type="entry name" value="KH_dom_type_1_sf"/>
</dbReference>
<dbReference type="InterPro" id="IPR004087">
    <property type="entry name" value="KH_dom"/>
</dbReference>
<sequence>MRRFLIGPKGATLQSLVPKQDKLKLEFEDGGLIYLEGPPEAVKAAQTALNAEISRLTKELSSEVVKVAPGLHRHIIGRNGALVNKLKDDNDVQIAIPNETTNSDEIRIEGKKEGVKKAVAAIQEIVKRLENEKSRDIVIEHRFHGQVIGKNGENTQKWRIEYPSVSISFPDATNKSDIVNLRGDKKEVDKLYTVMTKLVKELQESNYADTVSIFKEYYKHIIGKGGININRIRDETQTRIELPSQGDGRITVIGKQANVEKAIAQLNKIQNELANIVSTEVTIPNKIHTRLLSNGRRSFETSRTSLEACISCSQKRKAQTKGGKHCEQTTEEVSIATKPEYVKFLIGRDGGNVKKLREKYPTVRIIFPLESDQEHQILLIGKKDEVDAVKNIYEKQILDLKETVEIFAEVDPKYHRHFITRSAEVLKEIQNQNGGCLISFPRQESGDSKVSIKGSKSCVESAKARIEEIVGDLEAQVTINVEIAEQHHRSLMQHLNDLRTQYNVRIKVPDRGTTNEGGQKVDGIGAADLVQITGRDTKCEEVKKALISLIPITKTVTVPLEYHSSLIGRGGEAVRTLMTTHAVRVKIPTANEQSEEIAISGTNENVDLAIADIQERVAELDRQSDDRKLRSFKVSLEVPLKYHQRLIGPGGARVREISARHEVHISIPRSDAESETINLTGYEASCNSCREEIEQLVQDLESMVTQEVVLDARFHPRLIGARGRNLRKVEEDFGVEIRMPGRSDPRPDVITVSGKSEDAVFDCIDKLRNDEEDYISDMTERGAFRREPEPNMSQKCNNNKCR</sequence>
<dbReference type="CDD" id="cd02394">
    <property type="entry name" value="KH-I_Vigilin_rpt6"/>
    <property type="match status" value="1"/>
</dbReference>
<reference evidence="7" key="1">
    <citation type="submission" date="2022-11" db="UniProtKB">
        <authorList>
            <consortium name="WormBaseParasite"/>
        </authorList>
    </citation>
    <scope>IDENTIFICATION</scope>
</reference>
<dbReference type="SUPFAM" id="SSF54791">
    <property type="entry name" value="Eukaryotic type KH-domain (KH-domain type I)"/>
    <property type="match status" value="10"/>
</dbReference>
<accession>A0A915E443</accession>
<name>A0A915E443_9BILA</name>
<feature type="coiled-coil region" evidence="3">
    <location>
        <begin position="252"/>
        <end position="279"/>
    </location>
</feature>
<dbReference type="Pfam" id="PF00013">
    <property type="entry name" value="KH_1"/>
    <property type="match status" value="8"/>
</dbReference>
<keyword evidence="1" id="KW-0677">Repeat</keyword>
<feature type="domain" description="K Homology" evidence="5">
    <location>
        <begin position="59"/>
        <end position="127"/>
    </location>
</feature>
<evidence type="ECO:0000256" key="3">
    <source>
        <dbReference type="SAM" id="Coils"/>
    </source>
</evidence>
<dbReference type="AlphaFoldDB" id="A0A915E443"/>
<dbReference type="Gene3D" id="3.30.1370.10">
    <property type="entry name" value="K Homology domain, type 1"/>
    <property type="match status" value="10"/>
</dbReference>
<evidence type="ECO:0000256" key="2">
    <source>
        <dbReference type="PROSITE-ProRule" id="PRU00117"/>
    </source>
</evidence>
<feature type="domain" description="K Homology" evidence="5">
    <location>
        <begin position="3"/>
        <end position="54"/>
    </location>
</feature>
<evidence type="ECO:0000256" key="1">
    <source>
        <dbReference type="ARBA" id="ARBA00022737"/>
    </source>
</evidence>
<feature type="domain" description="K Homology" evidence="5">
    <location>
        <begin position="205"/>
        <end position="271"/>
    </location>
</feature>
<dbReference type="GO" id="GO:0003729">
    <property type="term" value="F:mRNA binding"/>
    <property type="evidence" value="ECO:0007669"/>
    <property type="project" value="TreeGrafter"/>
</dbReference>
<proteinExistence type="predicted"/>
<feature type="region of interest" description="Disordered" evidence="4">
    <location>
        <begin position="781"/>
        <end position="802"/>
    </location>
</feature>
<dbReference type="WBParaSite" id="jg25612">
    <property type="protein sequence ID" value="jg25612"/>
    <property type="gene ID" value="jg25612"/>
</dbReference>
<feature type="domain" description="K Homology" evidence="5">
    <location>
        <begin position="702"/>
        <end position="772"/>
    </location>
</feature>
<protein>
    <submittedName>
        <fullName evidence="7">K Homology domain-containing protein</fullName>
    </submittedName>
</protein>
<keyword evidence="3" id="KW-0175">Coiled coil</keyword>
<dbReference type="PROSITE" id="PS50084">
    <property type="entry name" value="KH_TYPE_1"/>
    <property type="match status" value="9"/>
</dbReference>
<dbReference type="PANTHER" id="PTHR10627">
    <property type="entry name" value="SCP160"/>
    <property type="match status" value="1"/>
</dbReference>
<evidence type="ECO:0000259" key="5">
    <source>
        <dbReference type="SMART" id="SM00322"/>
    </source>
</evidence>
<dbReference type="Proteomes" id="UP000887574">
    <property type="component" value="Unplaced"/>
</dbReference>
<dbReference type="CDD" id="cd22411">
    <property type="entry name" value="KH-I_Vigilin_rpt8"/>
    <property type="match status" value="1"/>
</dbReference>
<dbReference type="SMART" id="SM00322">
    <property type="entry name" value="KH"/>
    <property type="match status" value="10"/>
</dbReference>
<feature type="domain" description="K Homology" evidence="5">
    <location>
        <begin position="630"/>
        <end position="698"/>
    </location>
</feature>
<dbReference type="CDD" id="cd22417">
    <property type="entry name" value="KH-I_Vigilin_rpt14"/>
    <property type="match status" value="1"/>
</dbReference>
<evidence type="ECO:0000256" key="4">
    <source>
        <dbReference type="SAM" id="MobiDB-lite"/>
    </source>
</evidence>
<dbReference type="PANTHER" id="PTHR10627:SF31">
    <property type="entry name" value="DODECA-SATELLITE-BINDING PROTEIN 1, ISOFORM A"/>
    <property type="match status" value="1"/>
</dbReference>
<dbReference type="InterPro" id="IPR004088">
    <property type="entry name" value="KH_dom_type_1"/>
</dbReference>
<feature type="domain" description="K Homology" evidence="5">
    <location>
        <begin position="402"/>
        <end position="471"/>
    </location>
</feature>
<evidence type="ECO:0000313" key="6">
    <source>
        <dbReference type="Proteomes" id="UP000887574"/>
    </source>
</evidence>
<feature type="domain" description="K Homology" evidence="5">
    <location>
        <begin position="552"/>
        <end position="618"/>
    </location>
</feature>
<feature type="compositionally biased region" description="Polar residues" evidence="4">
    <location>
        <begin position="791"/>
        <end position="802"/>
    </location>
</feature>
<organism evidence="6 7">
    <name type="scientific">Ditylenchus dipsaci</name>
    <dbReference type="NCBI Taxonomy" id="166011"/>
    <lineage>
        <taxon>Eukaryota</taxon>
        <taxon>Metazoa</taxon>
        <taxon>Ecdysozoa</taxon>
        <taxon>Nematoda</taxon>
        <taxon>Chromadorea</taxon>
        <taxon>Rhabditida</taxon>
        <taxon>Tylenchina</taxon>
        <taxon>Tylenchomorpha</taxon>
        <taxon>Sphaerularioidea</taxon>
        <taxon>Anguinidae</taxon>
        <taxon>Anguininae</taxon>
        <taxon>Ditylenchus</taxon>
    </lineage>
</organism>